<evidence type="ECO:0000259" key="6">
    <source>
        <dbReference type="Pfam" id="PF04932"/>
    </source>
</evidence>
<feature type="transmembrane region" description="Helical" evidence="5">
    <location>
        <begin position="330"/>
        <end position="349"/>
    </location>
</feature>
<protein>
    <submittedName>
        <fullName evidence="7">O-antigen ligase</fullName>
    </submittedName>
</protein>
<reference evidence="8" key="1">
    <citation type="submission" date="2016-10" db="EMBL/GenBank/DDBJ databases">
        <authorList>
            <person name="Varghese N."/>
            <person name="Submissions S."/>
        </authorList>
    </citation>
    <scope>NUCLEOTIDE SEQUENCE [LARGE SCALE GENOMIC DNA]</scope>
    <source>
        <strain evidence="8">DSM 7165</strain>
    </source>
</reference>
<feature type="transmembrane region" description="Helical" evidence="5">
    <location>
        <begin position="222"/>
        <end position="240"/>
    </location>
</feature>
<comment type="subcellular location">
    <subcellularLocation>
        <location evidence="1">Membrane</location>
        <topology evidence="1">Multi-pass membrane protein</topology>
    </subcellularLocation>
</comment>
<name>A0A1H6SWI9_9GAMM</name>
<dbReference type="GO" id="GO:0016874">
    <property type="term" value="F:ligase activity"/>
    <property type="evidence" value="ECO:0007669"/>
    <property type="project" value="UniProtKB-KW"/>
</dbReference>
<dbReference type="InterPro" id="IPR007016">
    <property type="entry name" value="O-antigen_ligase-rel_domated"/>
</dbReference>
<dbReference type="PANTHER" id="PTHR37422">
    <property type="entry name" value="TEICHURONIC ACID BIOSYNTHESIS PROTEIN TUAE"/>
    <property type="match status" value="1"/>
</dbReference>
<dbReference type="Proteomes" id="UP000242999">
    <property type="component" value="Unassembled WGS sequence"/>
</dbReference>
<feature type="transmembrane region" description="Helical" evidence="5">
    <location>
        <begin position="57"/>
        <end position="75"/>
    </location>
</feature>
<keyword evidence="8" id="KW-1185">Reference proteome</keyword>
<dbReference type="InterPro" id="IPR051533">
    <property type="entry name" value="WaaL-like"/>
</dbReference>
<feature type="transmembrane region" description="Helical" evidence="5">
    <location>
        <begin position="20"/>
        <end position="45"/>
    </location>
</feature>
<feature type="domain" description="O-antigen ligase-related" evidence="6">
    <location>
        <begin position="187"/>
        <end position="337"/>
    </location>
</feature>
<evidence type="ECO:0000256" key="4">
    <source>
        <dbReference type="ARBA" id="ARBA00023136"/>
    </source>
</evidence>
<keyword evidence="4 5" id="KW-0472">Membrane</keyword>
<feature type="transmembrane region" description="Helical" evidence="5">
    <location>
        <begin position="140"/>
        <end position="166"/>
    </location>
</feature>
<sequence length="416" mass="45953">MKIPFGLTPSLETYTNLAVFLLGALCLALPSGYSIAAVLLLCASITLVRQRRALSSLSWQIHALMLALLAYWLSFLPTLTELRELDGASRFLLALPVFWFLLSIRLSPLFWWLGVMFGALIAGLLASWQKWGLGMPRAEGFTHVIQFGDLSLLLGILSLAGVGLVLQGQGRQRTYLLMFALLAGSAGLLASLLSGSRGGWIGLPFVAWVLWRAYAPWLSCRLKFILLASACIVPLLIYAIPQTGVATRIHAAWQDIQLYQQAEVNTSLGARFEMWQLAIDLIPQRPWLGWGETDYMQEKQALITAGQVTPVIAPFDHVHNDLLDATLKRGLFGLLTLLALYLLPIFYALPYLYTSCTSTRALATALSLIPITFIDFGLSQTLLAHHSGALMYPLMLVCVWALLEQQIRHKQDLAAS</sequence>
<dbReference type="GO" id="GO:0016020">
    <property type="term" value="C:membrane"/>
    <property type="evidence" value="ECO:0007669"/>
    <property type="project" value="UniProtKB-SubCell"/>
</dbReference>
<feature type="transmembrane region" description="Helical" evidence="5">
    <location>
        <begin position="384"/>
        <end position="403"/>
    </location>
</feature>
<dbReference type="STRING" id="64971.SAMN05421831_108109"/>
<proteinExistence type="predicted"/>
<dbReference type="EMBL" id="FNYH01000008">
    <property type="protein sequence ID" value="SEI72243.1"/>
    <property type="molecule type" value="Genomic_DNA"/>
</dbReference>
<dbReference type="AlphaFoldDB" id="A0A1H6SWI9"/>
<keyword evidence="3 5" id="KW-1133">Transmembrane helix</keyword>
<feature type="transmembrane region" description="Helical" evidence="5">
    <location>
        <begin position="109"/>
        <end position="128"/>
    </location>
</feature>
<organism evidence="7 8">
    <name type="scientific">Allopseudospirillum japonicum</name>
    <dbReference type="NCBI Taxonomy" id="64971"/>
    <lineage>
        <taxon>Bacteria</taxon>
        <taxon>Pseudomonadati</taxon>
        <taxon>Pseudomonadota</taxon>
        <taxon>Gammaproteobacteria</taxon>
        <taxon>Oceanospirillales</taxon>
        <taxon>Oceanospirillaceae</taxon>
        <taxon>Allopseudospirillum</taxon>
    </lineage>
</organism>
<evidence type="ECO:0000313" key="7">
    <source>
        <dbReference type="EMBL" id="SEI72243.1"/>
    </source>
</evidence>
<evidence type="ECO:0000256" key="3">
    <source>
        <dbReference type="ARBA" id="ARBA00022989"/>
    </source>
</evidence>
<evidence type="ECO:0000256" key="2">
    <source>
        <dbReference type="ARBA" id="ARBA00022692"/>
    </source>
</evidence>
<dbReference type="OrthoDB" id="8576060at2"/>
<evidence type="ECO:0000256" key="5">
    <source>
        <dbReference type="SAM" id="Phobius"/>
    </source>
</evidence>
<feature type="transmembrane region" description="Helical" evidence="5">
    <location>
        <begin position="87"/>
        <end position="102"/>
    </location>
</feature>
<keyword evidence="2 5" id="KW-0812">Transmembrane</keyword>
<dbReference type="PANTHER" id="PTHR37422:SF17">
    <property type="entry name" value="O-ANTIGEN LIGASE"/>
    <property type="match status" value="1"/>
</dbReference>
<feature type="transmembrane region" description="Helical" evidence="5">
    <location>
        <begin position="175"/>
        <end position="193"/>
    </location>
</feature>
<keyword evidence="7" id="KW-0436">Ligase</keyword>
<dbReference type="Pfam" id="PF04932">
    <property type="entry name" value="Wzy_C"/>
    <property type="match status" value="1"/>
</dbReference>
<evidence type="ECO:0000313" key="8">
    <source>
        <dbReference type="Proteomes" id="UP000242999"/>
    </source>
</evidence>
<evidence type="ECO:0000256" key="1">
    <source>
        <dbReference type="ARBA" id="ARBA00004141"/>
    </source>
</evidence>
<accession>A0A1H6SWI9</accession>
<gene>
    <name evidence="7" type="ORF">SAMN05421831_108109</name>
</gene>
<dbReference type="RefSeq" id="WP_093310301.1">
    <property type="nucleotide sequence ID" value="NZ_FNYH01000008.1"/>
</dbReference>